<dbReference type="InterPro" id="IPR002931">
    <property type="entry name" value="Transglutaminase-like"/>
</dbReference>
<accession>A0ABS5S478</accession>
<comment type="caution">
    <text evidence="4">The sequence shown here is derived from an EMBL/GenBank/DDBJ whole genome shotgun (WGS) entry which is preliminary data.</text>
</comment>
<evidence type="ECO:0000259" key="2">
    <source>
        <dbReference type="Pfam" id="PF12969"/>
    </source>
</evidence>
<feature type="domain" description="DUF3858" evidence="3">
    <location>
        <begin position="537"/>
        <end position="622"/>
    </location>
</feature>
<dbReference type="Gene3D" id="3.10.620.30">
    <property type="match status" value="1"/>
</dbReference>
<sequence length="633" mass="71899">MKKLILITLILTTFGLYSQESYTISGIPIEFLKKSNSILINEIVETDVTDISKMKVKTHSATAVLNKMGDKHAQAYAFYDDYTKIKNIEVFVYDANGKELEHFKKRDFKDVSRGDGISIYNDDRVLYLDYTPTTYPYILVFNAETESKDSGFISPWYPVGGYARGTMKSVAKLSYSPENKPKHTVENIDGFAIEVQDANNQITCTATNIKPIDYEEYSVGFMNIAPKVNFALDQFYLKGTKGYGKDWRQFGEWMDKSLLTDVRDLPEGTIARVKSLVANETTNEGKARKVYQFVQDKVRYVSIQIGIGGWKPMLASDVDNLSYGDCKALTNYTKALLEAVGVPSYYSVLWAGEESERNIMKDFASIQGNHAFLAIPDGDTMTWLECTSQDTPYGFIGDFADDRDVLVITPEGGKIVHTKAYGVDENTQESKATVSVAETGDVSANFKSISKGLQYEDKFLLPKKKQDEIDKHYKNKWSNLNGVSFSEINFDNNKEEIVFTEDVALSIPHYANAVGKDYLFCPNIFNQNSHIPPRIENRKQNLHLSKGFMDIDTVEIEIPENFSFDSLPDATVIENKFGKYSIDFKSVSENKIEYKRKLIINKGTYAPSEYENYREFCRTISKLDRTKLLLRKN</sequence>
<dbReference type="EMBL" id="JAHCTB010000001">
    <property type="protein sequence ID" value="MBT0606655.1"/>
    <property type="molecule type" value="Genomic_DNA"/>
</dbReference>
<dbReference type="Pfam" id="PF12969">
    <property type="entry name" value="DUF3857"/>
    <property type="match status" value="1"/>
</dbReference>
<keyword evidence="5" id="KW-1185">Reference proteome</keyword>
<dbReference type="Gene3D" id="2.60.120.1130">
    <property type="match status" value="1"/>
</dbReference>
<organism evidence="4 5">
    <name type="scientific">Aequorivita echinoideorum</name>
    <dbReference type="NCBI Taxonomy" id="1549647"/>
    <lineage>
        <taxon>Bacteria</taxon>
        <taxon>Pseudomonadati</taxon>
        <taxon>Bacteroidota</taxon>
        <taxon>Flavobacteriia</taxon>
        <taxon>Flavobacteriales</taxon>
        <taxon>Flavobacteriaceae</taxon>
        <taxon>Aequorivita</taxon>
    </lineage>
</organism>
<dbReference type="InterPro" id="IPR038765">
    <property type="entry name" value="Papain-like_cys_pep_sf"/>
</dbReference>
<protein>
    <submittedName>
        <fullName evidence="4">Transglutaminase-like domain-containing protein</fullName>
    </submittedName>
</protein>
<dbReference type="SUPFAM" id="SSF54001">
    <property type="entry name" value="Cysteine proteinases"/>
    <property type="match status" value="1"/>
</dbReference>
<feature type="domain" description="DUF3857" evidence="2">
    <location>
        <begin position="54"/>
        <end position="212"/>
    </location>
</feature>
<gene>
    <name evidence="4" type="ORF">KIV10_00535</name>
</gene>
<proteinExistence type="predicted"/>
<dbReference type="RefSeq" id="WP_214111535.1">
    <property type="nucleotide sequence ID" value="NZ_JAHCTB010000001.1"/>
</dbReference>
<dbReference type="InterPro" id="IPR024618">
    <property type="entry name" value="DUF3857"/>
</dbReference>
<dbReference type="InterPro" id="IPR024544">
    <property type="entry name" value="DUF3858"/>
</dbReference>
<dbReference type="Pfam" id="PF12970">
    <property type="entry name" value="DUF3858"/>
    <property type="match status" value="1"/>
</dbReference>
<evidence type="ECO:0000259" key="3">
    <source>
        <dbReference type="Pfam" id="PF12970"/>
    </source>
</evidence>
<feature type="domain" description="Transglutaminase-like" evidence="1">
    <location>
        <begin position="273"/>
        <end position="376"/>
    </location>
</feature>
<reference evidence="4 5" key="1">
    <citation type="submission" date="2021-05" db="EMBL/GenBank/DDBJ databases">
        <title>Aequorivita echinoideorum JCM 30378 genome.</title>
        <authorList>
            <person name="Zhang H."/>
            <person name="Li C."/>
        </authorList>
    </citation>
    <scope>NUCLEOTIDE SEQUENCE [LARGE SCALE GENOMIC DNA]</scope>
    <source>
        <strain evidence="4 5">JCM30378</strain>
    </source>
</reference>
<evidence type="ECO:0000313" key="4">
    <source>
        <dbReference type="EMBL" id="MBT0606655.1"/>
    </source>
</evidence>
<dbReference type="Gene3D" id="2.60.40.3140">
    <property type="match status" value="1"/>
</dbReference>
<evidence type="ECO:0000259" key="1">
    <source>
        <dbReference type="Pfam" id="PF01841"/>
    </source>
</evidence>
<dbReference type="Proteomes" id="UP001297092">
    <property type="component" value="Unassembled WGS sequence"/>
</dbReference>
<name>A0ABS5S478_9FLAO</name>
<dbReference type="Pfam" id="PF01841">
    <property type="entry name" value="Transglut_core"/>
    <property type="match status" value="1"/>
</dbReference>
<evidence type="ECO:0000313" key="5">
    <source>
        <dbReference type="Proteomes" id="UP001297092"/>
    </source>
</evidence>